<dbReference type="EMBL" id="KV014365">
    <property type="protein sequence ID" value="KZV22475.1"/>
    <property type="molecule type" value="Genomic_DNA"/>
</dbReference>
<dbReference type="SMART" id="SM00353">
    <property type="entry name" value="HLH"/>
    <property type="match status" value="1"/>
</dbReference>
<sequence length="226" mass="25468">MQQRHSPEVSALHRFLSENGLSYCFPAMQSFCCLPDVPEMVDRPDEARGLAAAENHREAERKRRKRINSHLDRLRDILPCSSKTDKASLLAHVVQRVKELNQQTSQIKNSDQTIPSESDEVSITKDDNFHGESVVKASLCCEDRVDLIPELIGVLKSLNLIPLRAEMVTLGGRMKNVIILKGEKNSMDESGLFLRDELKRLVLSSANRGDGGNLKRRRRFDSFSGV</sequence>
<dbReference type="InterPro" id="IPR011598">
    <property type="entry name" value="bHLH_dom"/>
</dbReference>
<dbReference type="InterPro" id="IPR036638">
    <property type="entry name" value="HLH_DNA-bd_sf"/>
</dbReference>
<dbReference type="GO" id="GO:0003700">
    <property type="term" value="F:DNA-binding transcription factor activity"/>
    <property type="evidence" value="ECO:0007669"/>
    <property type="project" value="InterPro"/>
</dbReference>
<protein>
    <submittedName>
        <fullName evidence="7">DNA binding protein</fullName>
    </submittedName>
</protein>
<dbReference type="Pfam" id="PF00010">
    <property type="entry name" value="HLH"/>
    <property type="match status" value="1"/>
</dbReference>
<evidence type="ECO:0000256" key="5">
    <source>
        <dbReference type="ARBA" id="ARBA00023242"/>
    </source>
</evidence>
<dbReference type="PANTHER" id="PTHR45844:SF19">
    <property type="entry name" value="TRANSCRIPTION FACTOR BHLH106-RELATED"/>
    <property type="match status" value="1"/>
</dbReference>
<dbReference type="GO" id="GO:0003677">
    <property type="term" value="F:DNA binding"/>
    <property type="evidence" value="ECO:0007669"/>
    <property type="project" value="UniProtKB-KW"/>
</dbReference>
<dbReference type="SUPFAM" id="SSF47459">
    <property type="entry name" value="HLH, helix-loop-helix DNA-binding domain"/>
    <property type="match status" value="1"/>
</dbReference>
<evidence type="ECO:0000256" key="2">
    <source>
        <dbReference type="ARBA" id="ARBA00023015"/>
    </source>
</evidence>
<keyword evidence="3" id="KW-0238">DNA-binding</keyword>
<accession>A0A2Z7AKX8</accession>
<evidence type="ECO:0000259" key="6">
    <source>
        <dbReference type="PROSITE" id="PS50888"/>
    </source>
</evidence>
<dbReference type="InterPro" id="IPR045847">
    <property type="entry name" value="AIG1-like"/>
</dbReference>
<name>A0A2Z7AKX8_9LAMI</name>
<keyword evidence="8" id="KW-1185">Reference proteome</keyword>
<dbReference type="AlphaFoldDB" id="A0A2Z7AKX8"/>
<evidence type="ECO:0000313" key="8">
    <source>
        <dbReference type="Proteomes" id="UP000250235"/>
    </source>
</evidence>
<evidence type="ECO:0000313" key="7">
    <source>
        <dbReference type="EMBL" id="KZV22475.1"/>
    </source>
</evidence>
<evidence type="ECO:0000256" key="1">
    <source>
        <dbReference type="ARBA" id="ARBA00004123"/>
    </source>
</evidence>
<dbReference type="GO" id="GO:0046983">
    <property type="term" value="F:protein dimerization activity"/>
    <property type="evidence" value="ECO:0007669"/>
    <property type="project" value="InterPro"/>
</dbReference>
<keyword evidence="2" id="KW-0805">Transcription regulation</keyword>
<dbReference type="PROSITE" id="PS50888">
    <property type="entry name" value="BHLH"/>
    <property type="match status" value="1"/>
</dbReference>
<gene>
    <name evidence="7" type="ORF">F511_19695</name>
</gene>
<dbReference type="OrthoDB" id="71302at2759"/>
<organism evidence="7 8">
    <name type="scientific">Dorcoceras hygrometricum</name>
    <dbReference type="NCBI Taxonomy" id="472368"/>
    <lineage>
        <taxon>Eukaryota</taxon>
        <taxon>Viridiplantae</taxon>
        <taxon>Streptophyta</taxon>
        <taxon>Embryophyta</taxon>
        <taxon>Tracheophyta</taxon>
        <taxon>Spermatophyta</taxon>
        <taxon>Magnoliopsida</taxon>
        <taxon>eudicotyledons</taxon>
        <taxon>Gunneridae</taxon>
        <taxon>Pentapetalae</taxon>
        <taxon>asterids</taxon>
        <taxon>lamiids</taxon>
        <taxon>Lamiales</taxon>
        <taxon>Gesneriaceae</taxon>
        <taxon>Didymocarpoideae</taxon>
        <taxon>Trichosporeae</taxon>
        <taxon>Loxocarpinae</taxon>
        <taxon>Dorcoceras</taxon>
    </lineage>
</organism>
<evidence type="ECO:0000256" key="3">
    <source>
        <dbReference type="ARBA" id="ARBA00023125"/>
    </source>
</evidence>
<keyword evidence="4" id="KW-0804">Transcription</keyword>
<dbReference type="Proteomes" id="UP000250235">
    <property type="component" value="Unassembled WGS sequence"/>
</dbReference>
<dbReference type="Gene3D" id="4.10.280.10">
    <property type="entry name" value="Helix-loop-helix DNA-binding domain"/>
    <property type="match status" value="1"/>
</dbReference>
<proteinExistence type="predicted"/>
<dbReference type="PANTHER" id="PTHR45844">
    <property type="entry name" value="TRANSCRIPTION FACTOR BHLH30"/>
    <property type="match status" value="1"/>
</dbReference>
<evidence type="ECO:0000256" key="4">
    <source>
        <dbReference type="ARBA" id="ARBA00023163"/>
    </source>
</evidence>
<comment type="subcellular location">
    <subcellularLocation>
        <location evidence="1">Nucleus</location>
    </subcellularLocation>
</comment>
<feature type="domain" description="BHLH" evidence="6">
    <location>
        <begin position="51"/>
        <end position="100"/>
    </location>
</feature>
<dbReference type="GO" id="GO:0005634">
    <property type="term" value="C:nucleus"/>
    <property type="evidence" value="ECO:0007669"/>
    <property type="project" value="UniProtKB-SubCell"/>
</dbReference>
<reference evidence="7 8" key="1">
    <citation type="journal article" date="2015" name="Proc. Natl. Acad. Sci. U.S.A.">
        <title>The resurrection genome of Boea hygrometrica: A blueprint for survival of dehydration.</title>
        <authorList>
            <person name="Xiao L."/>
            <person name="Yang G."/>
            <person name="Zhang L."/>
            <person name="Yang X."/>
            <person name="Zhao S."/>
            <person name="Ji Z."/>
            <person name="Zhou Q."/>
            <person name="Hu M."/>
            <person name="Wang Y."/>
            <person name="Chen M."/>
            <person name="Xu Y."/>
            <person name="Jin H."/>
            <person name="Xiao X."/>
            <person name="Hu G."/>
            <person name="Bao F."/>
            <person name="Hu Y."/>
            <person name="Wan P."/>
            <person name="Li L."/>
            <person name="Deng X."/>
            <person name="Kuang T."/>
            <person name="Xiang C."/>
            <person name="Zhu J.K."/>
            <person name="Oliver M.J."/>
            <person name="He Y."/>
        </authorList>
    </citation>
    <scope>NUCLEOTIDE SEQUENCE [LARGE SCALE GENOMIC DNA]</scope>
    <source>
        <strain evidence="8">cv. XS01</strain>
    </source>
</reference>
<keyword evidence="5" id="KW-0539">Nucleus</keyword>